<keyword evidence="2 7" id="KW-0813">Transport</keyword>
<comment type="similarity">
    <text evidence="7">Belongs to the binding-protein-dependent transport system permease family.</text>
</comment>
<dbReference type="PANTHER" id="PTHR43227">
    <property type="entry name" value="BLL4140 PROTEIN"/>
    <property type="match status" value="1"/>
</dbReference>
<evidence type="ECO:0000313" key="10">
    <source>
        <dbReference type="Proteomes" id="UP001267290"/>
    </source>
</evidence>
<feature type="transmembrane region" description="Helical" evidence="7">
    <location>
        <begin position="221"/>
        <end position="240"/>
    </location>
</feature>
<feature type="domain" description="ABC transmembrane type-1" evidence="8">
    <location>
        <begin position="93"/>
        <end position="303"/>
    </location>
</feature>
<reference evidence="9 10" key="1">
    <citation type="submission" date="2023-07" db="EMBL/GenBank/DDBJ databases">
        <title>Sorghum-associated microbial communities from plants grown in Nebraska, USA.</title>
        <authorList>
            <person name="Schachtman D."/>
        </authorList>
    </citation>
    <scope>NUCLEOTIDE SEQUENCE [LARGE SCALE GENOMIC DNA]</scope>
    <source>
        <strain evidence="9 10">CC258</strain>
    </source>
</reference>
<evidence type="ECO:0000256" key="3">
    <source>
        <dbReference type="ARBA" id="ARBA00022475"/>
    </source>
</evidence>
<feature type="transmembrane region" description="Helical" evidence="7">
    <location>
        <begin position="104"/>
        <end position="122"/>
    </location>
</feature>
<dbReference type="PROSITE" id="PS50928">
    <property type="entry name" value="ABC_TM1"/>
    <property type="match status" value="1"/>
</dbReference>
<dbReference type="PANTHER" id="PTHR43227:SF11">
    <property type="entry name" value="BLL4140 PROTEIN"/>
    <property type="match status" value="1"/>
</dbReference>
<evidence type="ECO:0000256" key="1">
    <source>
        <dbReference type="ARBA" id="ARBA00004651"/>
    </source>
</evidence>
<keyword evidence="10" id="KW-1185">Reference proteome</keyword>
<keyword evidence="4 7" id="KW-0812">Transmembrane</keyword>
<evidence type="ECO:0000256" key="4">
    <source>
        <dbReference type="ARBA" id="ARBA00022692"/>
    </source>
</evidence>
<dbReference type="InterPro" id="IPR050809">
    <property type="entry name" value="UgpAE/MalFG_permease"/>
</dbReference>
<sequence length="316" mass="35702">MSHPMKVSHGAVVNARPRARSSAFRKSFHKHKYYYVLLLPGVIYFLLFKYIPMGGIAIAFQDFKIAGSVFDSPWVGLKWFRILFDSPDFWVALRNTLIISFYKLLFNFPAPIVLALLLNELFNGVFKRIVQTIIYFPHFVSWVVLGSILFSVFSVDTGVAKLLGMSASPLMNPEVFRGFLVGSEMWKEVGWGTVIYLAAIAGVNPELYEAARIDGANRFQLVRHVTLPSIASTIVVLLILRTGQILNVGFDQIYILYNPLVYNVADTLDTYVYRVGLTMGRFSFATAAGLFQSVVGLCLLLFTNWLVRRMGERGLW</sequence>
<keyword evidence="3" id="KW-1003">Cell membrane</keyword>
<evidence type="ECO:0000313" key="9">
    <source>
        <dbReference type="EMBL" id="MDR6551822.1"/>
    </source>
</evidence>
<dbReference type="Proteomes" id="UP001267290">
    <property type="component" value="Unassembled WGS sequence"/>
</dbReference>
<accession>A0ABU1NXV0</accession>
<dbReference type="Pfam" id="PF00528">
    <property type="entry name" value="BPD_transp_1"/>
    <property type="match status" value="1"/>
</dbReference>
<dbReference type="SUPFAM" id="SSF161098">
    <property type="entry name" value="MetI-like"/>
    <property type="match status" value="1"/>
</dbReference>
<comment type="caution">
    <text evidence="9">The sequence shown here is derived from an EMBL/GenBank/DDBJ whole genome shotgun (WGS) entry which is preliminary data.</text>
</comment>
<dbReference type="InterPro" id="IPR000515">
    <property type="entry name" value="MetI-like"/>
</dbReference>
<evidence type="ECO:0000259" key="8">
    <source>
        <dbReference type="PROSITE" id="PS50928"/>
    </source>
</evidence>
<feature type="transmembrane region" description="Helical" evidence="7">
    <location>
        <begin position="33"/>
        <end position="51"/>
    </location>
</feature>
<protein>
    <submittedName>
        <fullName evidence="9">Aldouronate transport system permease protein</fullName>
    </submittedName>
</protein>
<evidence type="ECO:0000256" key="5">
    <source>
        <dbReference type="ARBA" id="ARBA00022989"/>
    </source>
</evidence>
<comment type="subcellular location">
    <subcellularLocation>
        <location evidence="1 7">Cell membrane</location>
        <topology evidence="1 7">Multi-pass membrane protein</topology>
    </subcellularLocation>
</comment>
<name>A0ABU1NXV0_9BACL</name>
<keyword evidence="6 7" id="KW-0472">Membrane</keyword>
<feature type="transmembrane region" description="Helical" evidence="7">
    <location>
        <begin position="189"/>
        <end position="209"/>
    </location>
</feature>
<organism evidence="9 10">
    <name type="scientific">Paenibacillus qinlingensis</name>
    <dbReference type="NCBI Taxonomy" id="1837343"/>
    <lineage>
        <taxon>Bacteria</taxon>
        <taxon>Bacillati</taxon>
        <taxon>Bacillota</taxon>
        <taxon>Bacilli</taxon>
        <taxon>Bacillales</taxon>
        <taxon>Paenibacillaceae</taxon>
        <taxon>Paenibacillus</taxon>
    </lineage>
</organism>
<evidence type="ECO:0000256" key="2">
    <source>
        <dbReference type="ARBA" id="ARBA00022448"/>
    </source>
</evidence>
<feature type="transmembrane region" description="Helical" evidence="7">
    <location>
        <begin position="134"/>
        <end position="155"/>
    </location>
</feature>
<feature type="transmembrane region" description="Helical" evidence="7">
    <location>
        <begin position="282"/>
        <end position="307"/>
    </location>
</feature>
<gene>
    <name evidence="9" type="ORF">J2736_003011</name>
</gene>
<evidence type="ECO:0000256" key="7">
    <source>
        <dbReference type="RuleBase" id="RU363032"/>
    </source>
</evidence>
<proteinExistence type="inferred from homology"/>
<keyword evidence="5 7" id="KW-1133">Transmembrane helix</keyword>
<dbReference type="CDD" id="cd06261">
    <property type="entry name" value="TM_PBP2"/>
    <property type="match status" value="1"/>
</dbReference>
<dbReference type="EMBL" id="JAVDSB010000004">
    <property type="protein sequence ID" value="MDR6551822.1"/>
    <property type="molecule type" value="Genomic_DNA"/>
</dbReference>
<dbReference type="RefSeq" id="WP_310499380.1">
    <property type="nucleotide sequence ID" value="NZ_JAVDSB010000004.1"/>
</dbReference>
<dbReference type="Gene3D" id="1.10.3720.10">
    <property type="entry name" value="MetI-like"/>
    <property type="match status" value="1"/>
</dbReference>
<dbReference type="InterPro" id="IPR035906">
    <property type="entry name" value="MetI-like_sf"/>
</dbReference>
<evidence type="ECO:0000256" key="6">
    <source>
        <dbReference type="ARBA" id="ARBA00023136"/>
    </source>
</evidence>